<dbReference type="EMBL" id="CP091196">
    <property type="protein sequence ID" value="UQS24970.1"/>
    <property type="molecule type" value="Genomic_DNA"/>
</dbReference>
<dbReference type="CDD" id="cd02440">
    <property type="entry name" value="AdoMet_MTases"/>
    <property type="match status" value="1"/>
</dbReference>
<evidence type="ECO:0000259" key="3">
    <source>
        <dbReference type="Pfam" id="PF13649"/>
    </source>
</evidence>
<evidence type="ECO:0000256" key="2">
    <source>
        <dbReference type="ARBA" id="ARBA00022679"/>
    </source>
</evidence>
<name>A0ABY4NY15_9PSEU</name>
<sequence length="236" mass="25984">MPAEQPAAWRPSDTELFTTHGDAFVPHRREQIAVVCDLLAGIPEPRVLDLCCGEGLLSAEYLRRDTRARVILLDGSPEMLDKAAARLAPFPGRWERVRADIHDRDWRRGAFGGVMTSLAVHHLDGAGKRELYRDLHGMLVPGGVFVMADLVEPAGARARAVAAEHWDRAVRDAGGDEAARAFERAEWNYYRLPGPDPLDTPSSVAEHLTWLADAGFADADVVWLHAGHAIFTATRP</sequence>
<keyword evidence="5" id="KW-1185">Reference proteome</keyword>
<dbReference type="SUPFAM" id="SSF53335">
    <property type="entry name" value="S-adenosyl-L-methionine-dependent methyltransferases"/>
    <property type="match status" value="1"/>
</dbReference>
<dbReference type="PANTHER" id="PTHR43861:SF1">
    <property type="entry name" value="TRANS-ACONITATE 2-METHYLTRANSFERASE"/>
    <property type="match status" value="1"/>
</dbReference>
<protein>
    <submittedName>
        <fullName evidence="4">Class I SAM-dependent methyltransferase</fullName>
    </submittedName>
</protein>
<evidence type="ECO:0000256" key="1">
    <source>
        <dbReference type="ARBA" id="ARBA00022603"/>
    </source>
</evidence>
<organism evidence="4 5">
    <name type="scientific">Amycolatopsis thermalba</name>
    <dbReference type="NCBI Taxonomy" id="944492"/>
    <lineage>
        <taxon>Bacteria</taxon>
        <taxon>Bacillati</taxon>
        <taxon>Actinomycetota</taxon>
        <taxon>Actinomycetes</taxon>
        <taxon>Pseudonocardiales</taxon>
        <taxon>Pseudonocardiaceae</taxon>
        <taxon>Amycolatopsis</taxon>
    </lineage>
</organism>
<dbReference type="RefSeq" id="WP_116109173.1">
    <property type="nucleotide sequence ID" value="NZ_CP091196.1"/>
</dbReference>
<evidence type="ECO:0000313" key="5">
    <source>
        <dbReference type="Proteomes" id="UP000830158"/>
    </source>
</evidence>
<dbReference type="GO" id="GO:0032259">
    <property type="term" value="P:methylation"/>
    <property type="evidence" value="ECO:0007669"/>
    <property type="project" value="UniProtKB-KW"/>
</dbReference>
<dbReference type="Pfam" id="PF13649">
    <property type="entry name" value="Methyltransf_25"/>
    <property type="match status" value="1"/>
</dbReference>
<dbReference type="InterPro" id="IPR041698">
    <property type="entry name" value="Methyltransf_25"/>
</dbReference>
<accession>A0ABY4NY15</accession>
<dbReference type="PANTHER" id="PTHR43861">
    <property type="entry name" value="TRANS-ACONITATE 2-METHYLTRANSFERASE-RELATED"/>
    <property type="match status" value="1"/>
</dbReference>
<evidence type="ECO:0000313" key="4">
    <source>
        <dbReference type="EMBL" id="UQS24970.1"/>
    </source>
</evidence>
<dbReference type="InterPro" id="IPR029063">
    <property type="entry name" value="SAM-dependent_MTases_sf"/>
</dbReference>
<dbReference type="Proteomes" id="UP000830158">
    <property type="component" value="Chromosome"/>
</dbReference>
<keyword evidence="2" id="KW-0808">Transferase</keyword>
<proteinExistence type="predicted"/>
<dbReference type="GO" id="GO:0008168">
    <property type="term" value="F:methyltransferase activity"/>
    <property type="evidence" value="ECO:0007669"/>
    <property type="project" value="UniProtKB-KW"/>
</dbReference>
<keyword evidence="1 4" id="KW-0489">Methyltransferase</keyword>
<feature type="domain" description="Methyltransferase" evidence="3">
    <location>
        <begin position="47"/>
        <end position="143"/>
    </location>
</feature>
<reference evidence="4" key="1">
    <citation type="submission" date="2022-01" db="EMBL/GenBank/DDBJ databases">
        <title>PSI-footprinting approach for the identification of protein synthesis inhibitor producers.</title>
        <authorList>
            <person name="Handel F."/>
            <person name="Kulik A."/>
            <person name="Wex K.W."/>
            <person name="Berscheid A."/>
            <person name="Saur J.S."/>
            <person name="Winkler A."/>
            <person name="Wibberg D."/>
            <person name="Kalinowski J."/>
            <person name="Broetz-Oesterhelt H."/>
            <person name="Mast Y."/>
        </authorList>
    </citation>
    <scope>NUCLEOTIDE SEQUENCE</scope>
    <source>
        <strain evidence="4">KNN 49.3e</strain>
    </source>
</reference>
<dbReference type="Gene3D" id="3.40.50.150">
    <property type="entry name" value="Vaccinia Virus protein VP39"/>
    <property type="match status" value="1"/>
</dbReference>
<gene>
    <name evidence="4" type="ORF">L1857_20205</name>
</gene>